<evidence type="ECO:0000313" key="5">
    <source>
        <dbReference type="Proteomes" id="UP000265000"/>
    </source>
</evidence>
<evidence type="ECO:0000256" key="2">
    <source>
        <dbReference type="SAM" id="SignalP"/>
    </source>
</evidence>
<evidence type="ECO:0000259" key="3">
    <source>
        <dbReference type="PROSITE" id="PS50041"/>
    </source>
</evidence>
<keyword evidence="2" id="KW-0732">Signal</keyword>
<dbReference type="GeneTree" id="ENSGT01050000244842"/>
<dbReference type="InterPro" id="IPR016187">
    <property type="entry name" value="CTDL_fold"/>
</dbReference>
<dbReference type="InterPro" id="IPR018378">
    <property type="entry name" value="C-type_lectin_CS"/>
</dbReference>
<dbReference type="CDD" id="cd00037">
    <property type="entry name" value="CLECT"/>
    <property type="match status" value="1"/>
</dbReference>
<dbReference type="Gene3D" id="3.10.100.10">
    <property type="entry name" value="Mannose-Binding Protein A, subunit A"/>
    <property type="match status" value="1"/>
</dbReference>
<dbReference type="InterPro" id="IPR016186">
    <property type="entry name" value="C-type_lectin-like/link_sf"/>
</dbReference>
<reference evidence="4" key="1">
    <citation type="submission" date="2025-08" db="UniProtKB">
        <authorList>
            <consortium name="Ensembl"/>
        </authorList>
    </citation>
    <scope>IDENTIFICATION</scope>
</reference>
<dbReference type="InterPro" id="IPR001304">
    <property type="entry name" value="C-type_lectin-like"/>
</dbReference>
<dbReference type="SUPFAM" id="SSF56436">
    <property type="entry name" value="C-type lectin-like"/>
    <property type="match status" value="1"/>
</dbReference>
<feature type="signal peptide" evidence="2">
    <location>
        <begin position="1"/>
        <end position="25"/>
    </location>
</feature>
<evidence type="ECO:0000256" key="1">
    <source>
        <dbReference type="ARBA" id="ARBA00023157"/>
    </source>
</evidence>
<dbReference type="Proteomes" id="UP000265000">
    <property type="component" value="Unplaced"/>
</dbReference>
<evidence type="ECO:0000313" key="4">
    <source>
        <dbReference type="Ensembl" id="ENSFHEP00000003268.1"/>
    </source>
</evidence>
<dbReference type="SMART" id="SM00034">
    <property type="entry name" value="CLECT"/>
    <property type="match status" value="1"/>
</dbReference>
<dbReference type="PROSITE" id="PS00615">
    <property type="entry name" value="C_TYPE_LECTIN_1"/>
    <property type="match status" value="1"/>
</dbReference>
<dbReference type="Ensembl" id="ENSFHET00000010831.1">
    <property type="protein sequence ID" value="ENSFHEP00000003268.1"/>
    <property type="gene ID" value="ENSFHEG00000004123.1"/>
</dbReference>
<feature type="chain" id="PRO_5018781803" description="C-type lectin domain-containing protein" evidence="2">
    <location>
        <begin position="26"/>
        <end position="161"/>
    </location>
</feature>
<accession>A0A3Q2STN8</accession>
<dbReference type="InterPro" id="IPR050111">
    <property type="entry name" value="C-type_lectin/snaclec_domain"/>
</dbReference>
<dbReference type="Pfam" id="PF00059">
    <property type="entry name" value="Lectin_C"/>
    <property type="match status" value="1"/>
</dbReference>
<dbReference type="AlphaFoldDB" id="A0A3Q2STN8"/>
<keyword evidence="1" id="KW-1015">Disulfide bond</keyword>
<reference evidence="4" key="2">
    <citation type="submission" date="2025-09" db="UniProtKB">
        <authorList>
            <consortium name="Ensembl"/>
        </authorList>
    </citation>
    <scope>IDENTIFICATION</scope>
</reference>
<dbReference type="STRING" id="8078.ENSFHEP00000003268"/>
<dbReference type="PROSITE" id="PS50041">
    <property type="entry name" value="C_TYPE_LECTIN_2"/>
    <property type="match status" value="1"/>
</dbReference>
<feature type="domain" description="C-type lectin" evidence="3">
    <location>
        <begin position="33"/>
        <end position="148"/>
    </location>
</feature>
<proteinExistence type="predicted"/>
<keyword evidence="5" id="KW-1185">Reference proteome</keyword>
<protein>
    <recommendedName>
        <fullName evidence="3">C-type lectin domain-containing protein</fullName>
    </recommendedName>
</protein>
<name>A0A3Q2STN8_FUNHE</name>
<dbReference type="PANTHER" id="PTHR22803">
    <property type="entry name" value="MANNOSE, PHOSPHOLIPASE, LECTIN RECEPTOR RELATED"/>
    <property type="match status" value="1"/>
</dbReference>
<sequence length="161" mass="18536">MYLRRIMRSTFVVLVLLLKMLRCIASDAPWIPYNGHCFLLYRNEISWSDAQLACRKDGGDLVSIRNVEDQSFVISHYRNFWIGLSAPDQGTGYVWSDGSPVNFLHWADGQPNNKNNVESCVEFIPSNWHKTGSWNDKQCEAYNRFICQIPTATWWQGPEGG</sequence>
<organism evidence="4 5">
    <name type="scientific">Fundulus heteroclitus</name>
    <name type="common">Killifish</name>
    <name type="synonym">Mummichog</name>
    <dbReference type="NCBI Taxonomy" id="8078"/>
    <lineage>
        <taxon>Eukaryota</taxon>
        <taxon>Metazoa</taxon>
        <taxon>Chordata</taxon>
        <taxon>Craniata</taxon>
        <taxon>Vertebrata</taxon>
        <taxon>Euteleostomi</taxon>
        <taxon>Actinopterygii</taxon>
        <taxon>Neopterygii</taxon>
        <taxon>Teleostei</taxon>
        <taxon>Neoteleostei</taxon>
        <taxon>Acanthomorphata</taxon>
        <taxon>Ovalentaria</taxon>
        <taxon>Atherinomorphae</taxon>
        <taxon>Cyprinodontiformes</taxon>
        <taxon>Fundulidae</taxon>
        <taxon>Fundulus</taxon>
    </lineage>
</organism>